<feature type="domain" description="N-acetyltransferase" evidence="1">
    <location>
        <begin position="4"/>
        <end position="146"/>
    </location>
</feature>
<reference evidence="3" key="1">
    <citation type="journal article" date="2019" name="Int. J. Syst. Evol. Microbiol.">
        <title>The Global Catalogue of Microorganisms (GCM) 10K type strain sequencing project: providing services to taxonomists for standard genome sequencing and annotation.</title>
        <authorList>
            <consortium name="The Broad Institute Genomics Platform"/>
            <consortium name="The Broad Institute Genome Sequencing Center for Infectious Disease"/>
            <person name="Wu L."/>
            <person name="Ma J."/>
        </authorList>
    </citation>
    <scope>NUCLEOTIDE SEQUENCE [LARGE SCALE GENOMIC DNA]</scope>
    <source>
        <strain evidence="3">JCM 17342</strain>
    </source>
</reference>
<dbReference type="CDD" id="cd04301">
    <property type="entry name" value="NAT_SF"/>
    <property type="match status" value="1"/>
</dbReference>
<accession>A0ABP7SRR1</accession>
<comment type="caution">
    <text evidence="2">The sequence shown here is derived from an EMBL/GenBank/DDBJ whole genome shotgun (WGS) entry which is preliminary data.</text>
</comment>
<keyword evidence="3" id="KW-1185">Reference proteome</keyword>
<dbReference type="Gene3D" id="3.40.630.30">
    <property type="match status" value="1"/>
</dbReference>
<name>A0ABP7SRR1_9PSEU</name>
<evidence type="ECO:0000313" key="3">
    <source>
        <dbReference type="Proteomes" id="UP001501747"/>
    </source>
</evidence>
<dbReference type="PROSITE" id="PS51186">
    <property type="entry name" value="GNAT"/>
    <property type="match status" value="1"/>
</dbReference>
<protein>
    <recommendedName>
        <fullName evidence="1">N-acetyltransferase domain-containing protein</fullName>
    </recommendedName>
</protein>
<dbReference type="Pfam" id="PF00583">
    <property type="entry name" value="Acetyltransf_1"/>
    <property type="match status" value="1"/>
</dbReference>
<dbReference type="InterPro" id="IPR000182">
    <property type="entry name" value="GNAT_dom"/>
</dbReference>
<sequence>MHNEEVREAAAIWARATARRDDEAEPATVEQAMPGILRRLSLDGAELIMARREGRAVGFALVAPRAETVEVFYLAVDPDAWGGGVGSELLREVDEHARAIGRDTLELWVINDNERAIAVYERAGWVATGEVSQEARPHRRFLRRLG</sequence>
<dbReference type="SUPFAM" id="SSF55729">
    <property type="entry name" value="Acyl-CoA N-acyltransferases (Nat)"/>
    <property type="match status" value="1"/>
</dbReference>
<dbReference type="PANTHER" id="PTHR43617">
    <property type="entry name" value="L-AMINO ACID N-ACETYLTRANSFERASE"/>
    <property type="match status" value="1"/>
</dbReference>
<proteinExistence type="predicted"/>
<dbReference type="Proteomes" id="UP001501747">
    <property type="component" value="Unassembled WGS sequence"/>
</dbReference>
<dbReference type="InterPro" id="IPR050276">
    <property type="entry name" value="MshD_Acetyltransferase"/>
</dbReference>
<dbReference type="EMBL" id="BAABAL010000017">
    <property type="protein sequence ID" value="GAA4015349.1"/>
    <property type="molecule type" value="Genomic_DNA"/>
</dbReference>
<evidence type="ECO:0000313" key="2">
    <source>
        <dbReference type="EMBL" id="GAA4015349.1"/>
    </source>
</evidence>
<dbReference type="InterPro" id="IPR016181">
    <property type="entry name" value="Acyl_CoA_acyltransferase"/>
</dbReference>
<dbReference type="RefSeq" id="WP_344877475.1">
    <property type="nucleotide sequence ID" value="NZ_BAABAL010000017.1"/>
</dbReference>
<organism evidence="2 3">
    <name type="scientific">Allokutzneria multivorans</name>
    <dbReference type="NCBI Taxonomy" id="1142134"/>
    <lineage>
        <taxon>Bacteria</taxon>
        <taxon>Bacillati</taxon>
        <taxon>Actinomycetota</taxon>
        <taxon>Actinomycetes</taxon>
        <taxon>Pseudonocardiales</taxon>
        <taxon>Pseudonocardiaceae</taxon>
        <taxon>Allokutzneria</taxon>
    </lineage>
</organism>
<evidence type="ECO:0000259" key="1">
    <source>
        <dbReference type="PROSITE" id="PS51186"/>
    </source>
</evidence>
<gene>
    <name evidence="2" type="ORF">GCM10022247_42760</name>
</gene>